<gene>
    <name evidence="9" type="ORF">QJS35_01830</name>
</gene>
<reference evidence="9 10" key="1">
    <citation type="journal article" date="2023" name="Genome Announc.">
        <title>Pan-Genome Analyses of the Genus Cohnella and Proposal of the Novel Species Cohnella silvisoli sp. nov., Isolated from Forest Soil.</title>
        <authorList>
            <person name="Wang C."/>
            <person name="Mao L."/>
            <person name="Bao G."/>
            <person name="Zhu H."/>
        </authorList>
    </citation>
    <scope>NUCLEOTIDE SEQUENCE [LARGE SCALE GENOMIC DNA]</scope>
    <source>
        <strain evidence="9 10">NL03-T5-1</strain>
    </source>
</reference>
<protein>
    <submittedName>
        <fullName evidence="9">Sugar ABC transporter permease</fullName>
    </submittedName>
</protein>
<evidence type="ECO:0000256" key="7">
    <source>
        <dbReference type="RuleBase" id="RU363032"/>
    </source>
</evidence>
<dbReference type="RefSeq" id="WP_232182356.1">
    <property type="nucleotide sequence ID" value="NZ_JAIOAP010000001.1"/>
</dbReference>
<dbReference type="Proteomes" id="UP001493487">
    <property type="component" value="Unassembled WGS sequence"/>
</dbReference>
<dbReference type="InterPro" id="IPR035906">
    <property type="entry name" value="MetI-like_sf"/>
</dbReference>
<evidence type="ECO:0000256" key="1">
    <source>
        <dbReference type="ARBA" id="ARBA00004651"/>
    </source>
</evidence>
<keyword evidence="3" id="KW-1003">Cell membrane</keyword>
<organism evidence="9 10">
    <name type="scientific">Cohnella silvisoli</name>
    <dbReference type="NCBI Taxonomy" id="2873699"/>
    <lineage>
        <taxon>Bacteria</taxon>
        <taxon>Bacillati</taxon>
        <taxon>Bacillota</taxon>
        <taxon>Bacilli</taxon>
        <taxon>Bacillales</taxon>
        <taxon>Paenibacillaceae</taxon>
        <taxon>Cohnella</taxon>
    </lineage>
</organism>
<comment type="subcellular location">
    <subcellularLocation>
        <location evidence="1 7">Cell membrane</location>
        <topology evidence="1 7">Multi-pass membrane protein</topology>
    </subcellularLocation>
</comment>
<dbReference type="PROSITE" id="PS50928">
    <property type="entry name" value="ABC_TM1"/>
    <property type="match status" value="1"/>
</dbReference>
<keyword evidence="6 7" id="KW-0472">Membrane</keyword>
<dbReference type="Pfam" id="PF00528">
    <property type="entry name" value="BPD_transp_1"/>
    <property type="match status" value="1"/>
</dbReference>
<dbReference type="InterPro" id="IPR000515">
    <property type="entry name" value="MetI-like"/>
</dbReference>
<feature type="transmembrane region" description="Helical" evidence="7">
    <location>
        <begin position="9"/>
        <end position="28"/>
    </location>
</feature>
<comment type="caution">
    <text evidence="9">The sequence shown here is derived from an EMBL/GenBank/DDBJ whole genome shotgun (WGS) entry which is preliminary data.</text>
</comment>
<evidence type="ECO:0000256" key="3">
    <source>
        <dbReference type="ARBA" id="ARBA00022475"/>
    </source>
</evidence>
<feature type="transmembrane region" description="Helical" evidence="7">
    <location>
        <begin position="153"/>
        <end position="175"/>
    </location>
</feature>
<dbReference type="EMBL" id="JASKHM010000001">
    <property type="protein sequence ID" value="MEQ4481128.1"/>
    <property type="molecule type" value="Genomic_DNA"/>
</dbReference>
<dbReference type="SUPFAM" id="SSF160964">
    <property type="entry name" value="MalF N-terminal region-like"/>
    <property type="match status" value="1"/>
</dbReference>
<feature type="transmembrane region" description="Helical" evidence="7">
    <location>
        <begin position="103"/>
        <end position="126"/>
    </location>
</feature>
<evidence type="ECO:0000313" key="10">
    <source>
        <dbReference type="Proteomes" id="UP001493487"/>
    </source>
</evidence>
<evidence type="ECO:0000313" key="9">
    <source>
        <dbReference type="EMBL" id="MEQ4481128.1"/>
    </source>
</evidence>
<evidence type="ECO:0000256" key="6">
    <source>
        <dbReference type="ARBA" id="ARBA00023136"/>
    </source>
</evidence>
<dbReference type="InterPro" id="IPR051393">
    <property type="entry name" value="ABC_transporter_permease"/>
</dbReference>
<dbReference type="PANTHER" id="PTHR30193:SF37">
    <property type="entry name" value="INNER MEMBRANE ABC TRANSPORTER PERMEASE PROTEIN YCJO"/>
    <property type="match status" value="1"/>
</dbReference>
<evidence type="ECO:0000256" key="5">
    <source>
        <dbReference type="ARBA" id="ARBA00022989"/>
    </source>
</evidence>
<feature type="domain" description="ABC transmembrane type-1" evidence="8">
    <location>
        <begin position="66"/>
        <end position="280"/>
    </location>
</feature>
<evidence type="ECO:0000256" key="2">
    <source>
        <dbReference type="ARBA" id="ARBA00022448"/>
    </source>
</evidence>
<dbReference type="SUPFAM" id="SSF161098">
    <property type="entry name" value="MetI-like"/>
    <property type="match status" value="1"/>
</dbReference>
<keyword evidence="4 7" id="KW-0812">Transmembrane</keyword>
<evidence type="ECO:0000259" key="8">
    <source>
        <dbReference type="PROSITE" id="PS50928"/>
    </source>
</evidence>
<comment type="similarity">
    <text evidence="7">Belongs to the binding-protein-dependent transport system permease family.</text>
</comment>
<name>A0ABV1KM29_9BACL</name>
<dbReference type="CDD" id="cd06261">
    <property type="entry name" value="TM_PBP2"/>
    <property type="match status" value="1"/>
</dbReference>
<feature type="transmembrane region" description="Helical" evidence="7">
    <location>
        <begin position="212"/>
        <end position="234"/>
    </location>
</feature>
<evidence type="ECO:0000256" key="4">
    <source>
        <dbReference type="ARBA" id="ARBA00022692"/>
    </source>
</evidence>
<keyword evidence="10" id="KW-1185">Reference proteome</keyword>
<keyword evidence="5 7" id="KW-1133">Transmembrane helix</keyword>
<keyword evidence="2 7" id="KW-0813">Transport</keyword>
<sequence>MRNRQYSAYLYIAPIMAFFIVFLLYPLLYTLRISLFDWNGIDKTMKYIGLDNYNEMFKDPVFWQSMRNFAIFAILVVGIQMVLGFLLAYVMRRPNRLFTAYKTMIFIPVILTPVVVSYVFTNLLAYNDGLINESLRSIGLGSLAFSWMGNPHIALYTIVGVTVWMGTGFSMSVYVSSLTSLSNEVIEASRIDGATKWQTMTRVVWPMLRDAHYSLTIIGAISALKIFDIIYLLTRGGPVHSTEMPSTYMFNKAFGTYEQGFASATATVIIVFAMAITIIQLRVSRNSSS</sequence>
<proteinExistence type="inferred from homology"/>
<feature type="transmembrane region" description="Helical" evidence="7">
    <location>
        <begin position="69"/>
        <end position="91"/>
    </location>
</feature>
<accession>A0ABV1KM29</accession>
<feature type="transmembrane region" description="Helical" evidence="7">
    <location>
        <begin position="261"/>
        <end position="281"/>
    </location>
</feature>
<dbReference type="Gene3D" id="1.10.3720.10">
    <property type="entry name" value="MetI-like"/>
    <property type="match status" value="1"/>
</dbReference>
<dbReference type="PANTHER" id="PTHR30193">
    <property type="entry name" value="ABC TRANSPORTER PERMEASE PROTEIN"/>
    <property type="match status" value="1"/>
</dbReference>